<evidence type="ECO:0000313" key="16">
    <source>
        <dbReference type="Proteomes" id="UP000217210"/>
    </source>
</evidence>
<dbReference type="InterPro" id="IPR013785">
    <property type="entry name" value="Aldolase_TIM"/>
</dbReference>
<comment type="cofactor">
    <cofactor evidence="2">
        <name>Mn(2+)</name>
        <dbReference type="ChEBI" id="CHEBI:29035"/>
    </cofactor>
</comment>
<evidence type="ECO:0000256" key="2">
    <source>
        <dbReference type="ARBA" id="ARBA00001936"/>
    </source>
</evidence>
<feature type="binding site" evidence="10 14">
    <location>
        <position position="12"/>
    </location>
    <ligand>
        <name>substrate</name>
    </ligand>
</feature>
<feature type="binding site" evidence="10 14">
    <location>
        <begin position="201"/>
        <end position="202"/>
    </location>
    <ligand>
        <name>substrate</name>
    </ligand>
</feature>
<keyword evidence="13" id="KW-0862">Zinc</keyword>
<evidence type="ECO:0000313" key="15">
    <source>
        <dbReference type="EMBL" id="ASY23861.1"/>
    </source>
</evidence>
<dbReference type="InterPro" id="IPR011060">
    <property type="entry name" value="RibuloseP-bd_barrel"/>
</dbReference>
<accession>A0A249L453</accession>
<evidence type="ECO:0000256" key="5">
    <source>
        <dbReference type="ARBA" id="ARBA00001954"/>
    </source>
</evidence>
<dbReference type="FunFam" id="3.20.20.70:FF:000004">
    <property type="entry name" value="Ribulose-phosphate 3-epimerase"/>
    <property type="match status" value="1"/>
</dbReference>
<dbReference type="PIRSF" id="PIRSF001461">
    <property type="entry name" value="RPE"/>
    <property type="match status" value="1"/>
</dbReference>
<dbReference type="GO" id="GO:0005737">
    <property type="term" value="C:cytoplasm"/>
    <property type="evidence" value="ECO:0007669"/>
    <property type="project" value="UniProtKB-ARBA"/>
</dbReference>
<feature type="binding site" evidence="10 13">
    <location>
        <position position="69"/>
    </location>
    <ligand>
        <name>a divalent metal cation</name>
        <dbReference type="ChEBI" id="CHEBI:60240"/>
    </ligand>
</feature>
<comment type="pathway">
    <text evidence="10">Carbohydrate degradation.</text>
</comment>
<feature type="binding site" evidence="14">
    <location>
        <position position="181"/>
    </location>
    <ligand>
        <name>substrate</name>
    </ligand>
</feature>
<comment type="similarity">
    <text evidence="6 10 11">Belongs to the ribulose-phosphate 3-epimerase family.</text>
</comment>
<evidence type="ECO:0000256" key="3">
    <source>
        <dbReference type="ARBA" id="ARBA00001941"/>
    </source>
</evidence>
<dbReference type="EMBL" id="CP016779">
    <property type="protein sequence ID" value="ASY23861.1"/>
    <property type="molecule type" value="Genomic_DNA"/>
</dbReference>
<gene>
    <name evidence="10" type="primary">rpe</name>
    <name evidence="15" type="ORF">B1sIIB91_02895</name>
</gene>
<name>A0A249L453_9ACTN</name>
<dbReference type="AlphaFoldDB" id="A0A249L453"/>
<evidence type="ECO:0000256" key="10">
    <source>
        <dbReference type="HAMAP-Rule" id="MF_02227"/>
    </source>
</evidence>
<dbReference type="EC" id="5.1.3.1" evidence="7 10"/>
<dbReference type="GO" id="GO:0004750">
    <property type="term" value="F:D-ribulose-phosphate 3-epimerase activity"/>
    <property type="evidence" value="ECO:0007669"/>
    <property type="project" value="UniProtKB-UniRule"/>
</dbReference>
<keyword evidence="13" id="KW-0464">Manganese</keyword>
<evidence type="ECO:0000256" key="14">
    <source>
        <dbReference type="PIRSR" id="PIRSR001461-3"/>
    </source>
</evidence>
<evidence type="ECO:0000256" key="12">
    <source>
        <dbReference type="PIRSR" id="PIRSR001461-1"/>
    </source>
</evidence>
<reference evidence="15 16" key="1">
    <citation type="submission" date="2016-07" db="EMBL/GenBank/DDBJ databases">
        <title>High microdiversification within the ubiquitous acI lineage of Actinobacteria.</title>
        <authorList>
            <person name="Neuenschwander S.M."/>
            <person name="Salcher M."/>
            <person name="Ghai R."/>
            <person name="Pernthaler J."/>
        </authorList>
    </citation>
    <scope>NUCLEOTIDE SEQUENCE [LARGE SCALE GENOMIC DNA]</scope>
    <source>
        <strain evidence="15">MMS-IIB-91</strain>
    </source>
</reference>
<dbReference type="SUPFAM" id="SSF51366">
    <property type="entry name" value="Ribulose-phoshate binding barrel"/>
    <property type="match status" value="1"/>
</dbReference>
<comment type="catalytic activity">
    <reaction evidence="1 10 11">
        <text>D-ribulose 5-phosphate = D-xylulose 5-phosphate</text>
        <dbReference type="Rhea" id="RHEA:13677"/>
        <dbReference type="ChEBI" id="CHEBI:57737"/>
        <dbReference type="ChEBI" id="CHEBI:58121"/>
        <dbReference type="EC" id="5.1.3.1"/>
    </reaction>
</comment>
<evidence type="ECO:0000256" key="13">
    <source>
        <dbReference type="PIRSR" id="PIRSR001461-2"/>
    </source>
</evidence>
<keyword evidence="8 10" id="KW-0479">Metal-binding</keyword>
<feature type="binding site" evidence="10 14">
    <location>
        <position position="69"/>
    </location>
    <ligand>
        <name>substrate</name>
    </ligand>
</feature>
<dbReference type="PROSITE" id="PS01085">
    <property type="entry name" value="RIBUL_P_3_EPIMER_1"/>
    <property type="match status" value="1"/>
</dbReference>
<evidence type="ECO:0000256" key="4">
    <source>
        <dbReference type="ARBA" id="ARBA00001947"/>
    </source>
</evidence>
<sequence length="227" mass="24470">MGSDGRILINPSILNANFDDLENEISKVSAVSDAIHLDIMDNKFVPNFTFDFKRAIEIIEFSKLPIDAHLMIEDPDTIAPKYAQSGCKSVSFHFEAAKNCRQTIADIKSNGAKVGIAIKPATPLSAIEEFIDEIDMLVVMTVEPGFGGQTFMSDQMLKVSQARSKINSSKGEPVILQVDGGISLSTIAEAALAGANCFVAGSAVYKDANPAQIVTKLRELAKNSFNI</sequence>
<dbReference type="PANTHER" id="PTHR11749">
    <property type="entry name" value="RIBULOSE-5-PHOSPHATE-3-EPIMERASE"/>
    <property type="match status" value="1"/>
</dbReference>
<feature type="binding site" evidence="10">
    <location>
        <begin position="179"/>
        <end position="181"/>
    </location>
    <ligand>
        <name>substrate</name>
    </ligand>
</feature>
<comment type="function">
    <text evidence="10">Catalyzes the reversible epimerization of D-ribulose 5-phosphate to D-xylulose 5-phosphate.</text>
</comment>
<keyword evidence="9 10" id="KW-0413">Isomerase</keyword>
<dbReference type="NCBIfam" id="NF004076">
    <property type="entry name" value="PRK05581.1-4"/>
    <property type="match status" value="1"/>
</dbReference>
<comment type="cofactor">
    <cofactor evidence="3">
        <name>Co(2+)</name>
        <dbReference type="ChEBI" id="CHEBI:48828"/>
    </cofactor>
</comment>
<organism evidence="15 16">
    <name type="scientific">Candidatus Nanopelagicus abundans</name>
    <dbReference type="NCBI Taxonomy" id="1884916"/>
    <lineage>
        <taxon>Bacteria</taxon>
        <taxon>Bacillati</taxon>
        <taxon>Actinomycetota</taxon>
        <taxon>Actinomycetes</taxon>
        <taxon>Candidatus Nanopelagicales</taxon>
        <taxon>Candidatus Nanopelagicaceae</taxon>
        <taxon>Candidatus Nanopelagicus</taxon>
    </lineage>
</organism>
<feature type="active site" description="Proton donor" evidence="10 12">
    <location>
        <position position="179"/>
    </location>
</feature>
<evidence type="ECO:0000256" key="6">
    <source>
        <dbReference type="ARBA" id="ARBA00009541"/>
    </source>
</evidence>
<protein>
    <recommendedName>
        <fullName evidence="7 10">Ribulose-phosphate 3-epimerase</fullName>
        <ecNumber evidence="7 10">5.1.3.1</ecNumber>
    </recommendedName>
</protein>
<evidence type="ECO:0000256" key="1">
    <source>
        <dbReference type="ARBA" id="ARBA00001782"/>
    </source>
</evidence>
<feature type="active site" description="Proton acceptor" evidence="10 12">
    <location>
        <position position="38"/>
    </location>
</feature>
<evidence type="ECO:0000256" key="9">
    <source>
        <dbReference type="ARBA" id="ARBA00023235"/>
    </source>
</evidence>
<dbReference type="RefSeq" id="WP_095688134.1">
    <property type="nucleotide sequence ID" value="NZ_CP016779.1"/>
</dbReference>
<feature type="binding site" evidence="10 13">
    <location>
        <position position="38"/>
    </location>
    <ligand>
        <name>a divalent metal cation</name>
        <dbReference type="ChEBI" id="CHEBI:60240"/>
    </ligand>
</feature>
<comment type="cofactor">
    <cofactor evidence="10 13">
        <name>a divalent metal cation</name>
        <dbReference type="ChEBI" id="CHEBI:60240"/>
    </cofactor>
    <text evidence="10 13">Binds 1 divalent metal cation per subunit.</text>
</comment>
<dbReference type="InterPro" id="IPR000056">
    <property type="entry name" value="Ribul_P_3_epim-like"/>
</dbReference>
<evidence type="ECO:0000256" key="8">
    <source>
        <dbReference type="ARBA" id="ARBA00022723"/>
    </source>
</evidence>
<evidence type="ECO:0000256" key="7">
    <source>
        <dbReference type="ARBA" id="ARBA00013188"/>
    </source>
</evidence>
<dbReference type="CDD" id="cd00429">
    <property type="entry name" value="RPE"/>
    <property type="match status" value="1"/>
</dbReference>
<dbReference type="GO" id="GO:0046872">
    <property type="term" value="F:metal ion binding"/>
    <property type="evidence" value="ECO:0007669"/>
    <property type="project" value="UniProtKB-UniRule"/>
</dbReference>
<dbReference type="Pfam" id="PF00834">
    <property type="entry name" value="Ribul_P_3_epim"/>
    <property type="match status" value="1"/>
</dbReference>
<comment type="cofactor">
    <cofactor evidence="5">
        <name>Fe(2+)</name>
        <dbReference type="ChEBI" id="CHEBI:29033"/>
    </cofactor>
</comment>
<keyword evidence="13" id="KW-0170">Cobalt</keyword>
<dbReference type="OrthoDB" id="1645589at2"/>
<keyword evidence="10 11" id="KW-0119">Carbohydrate metabolism</keyword>
<dbReference type="Gene3D" id="3.20.20.70">
    <property type="entry name" value="Aldolase class I"/>
    <property type="match status" value="1"/>
</dbReference>
<dbReference type="KEGG" id="nab:B1sIIB91_02895"/>
<keyword evidence="16" id="KW-1185">Reference proteome</keyword>
<dbReference type="HAMAP" id="MF_02227">
    <property type="entry name" value="RPE"/>
    <property type="match status" value="1"/>
</dbReference>
<feature type="binding site" evidence="10 13">
    <location>
        <position position="179"/>
    </location>
    <ligand>
        <name>a divalent metal cation</name>
        <dbReference type="ChEBI" id="CHEBI:60240"/>
    </ligand>
</feature>
<dbReference type="NCBIfam" id="TIGR01163">
    <property type="entry name" value="rpe"/>
    <property type="match status" value="1"/>
</dbReference>
<dbReference type="GO" id="GO:0019323">
    <property type="term" value="P:pentose catabolic process"/>
    <property type="evidence" value="ECO:0007669"/>
    <property type="project" value="UniProtKB-UniRule"/>
</dbReference>
<dbReference type="Proteomes" id="UP000217210">
    <property type="component" value="Chromosome"/>
</dbReference>
<dbReference type="InterPro" id="IPR026019">
    <property type="entry name" value="Ribul_P_3_epim"/>
</dbReference>
<feature type="binding site" evidence="10 13">
    <location>
        <position position="36"/>
    </location>
    <ligand>
        <name>a divalent metal cation</name>
        <dbReference type="ChEBI" id="CHEBI:60240"/>
    </ligand>
</feature>
<comment type="cofactor">
    <cofactor evidence="4">
        <name>Zn(2+)</name>
        <dbReference type="ChEBI" id="CHEBI:29105"/>
    </cofactor>
</comment>
<dbReference type="GO" id="GO:0006098">
    <property type="term" value="P:pentose-phosphate shunt"/>
    <property type="evidence" value="ECO:0007669"/>
    <property type="project" value="UniProtKB-UniRule"/>
</dbReference>
<dbReference type="PROSITE" id="PS01086">
    <property type="entry name" value="RIBUL_P_3_EPIMER_2"/>
    <property type="match status" value="1"/>
</dbReference>
<feature type="binding site" evidence="10 14">
    <location>
        <begin position="145"/>
        <end position="148"/>
    </location>
    <ligand>
        <name>substrate</name>
    </ligand>
</feature>
<evidence type="ECO:0000256" key="11">
    <source>
        <dbReference type="PIRNR" id="PIRNR001461"/>
    </source>
</evidence>
<proteinExistence type="inferred from homology"/>